<evidence type="ECO:0000313" key="3">
    <source>
        <dbReference type="EnsemblMetazoa" id="PHUM353020-PA"/>
    </source>
</evidence>
<proteinExistence type="predicted"/>
<feature type="region of interest" description="Disordered" evidence="1">
    <location>
        <begin position="29"/>
        <end position="51"/>
    </location>
</feature>
<dbReference type="EMBL" id="AAZO01004100">
    <property type="status" value="NOT_ANNOTATED_CDS"/>
    <property type="molecule type" value="Genomic_DNA"/>
</dbReference>
<reference evidence="2" key="2">
    <citation type="submission" date="2007-04" db="EMBL/GenBank/DDBJ databases">
        <title>The genome of the human body louse.</title>
        <authorList>
            <consortium name="The Human Body Louse Genome Consortium"/>
            <person name="Kirkness E."/>
            <person name="Walenz B."/>
            <person name="Hass B."/>
            <person name="Bruggner R."/>
            <person name="Strausberg R."/>
        </authorList>
    </citation>
    <scope>NUCLEOTIDE SEQUENCE</scope>
    <source>
        <strain evidence="2">USDA</strain>
    </source>
</reference>
<keyword evidence="4" id="KW-1185">Reference proteome</keyword>
<evidence type="ECO:0000313" key="4">
    <source>
        <dbReference type="Proteomes" id="UP000009046"/>
    </source>
</evidence>
<dbReference type="CTD" id="8232007"/>
<dbReference type="EnsemblMetazoa" id="PHUM353020-RA">
    <property type="protein sequence ID" value="PHUM353020-PA"/>
    <property type="gene ID" value="PHUM353020"/>
</dbReference>
<dbReference type="HOGENOM" id="CLU_2500597_0_0_1"/>
<sequence length="86" mass="9924">MGVREMEINEFKSNGFATSGKIVQYEIEDDVDVVDDDDDDDDDDEDDRNDWKRKPSVAEYKTTFNYGLGYISQCKILHLLMYAGTN</sequence>
<dbReference type="GeneID" id="8232007"/>
<dbReference type="InParanoid" id="E0VP68"/>
<dbReference type="EMBL" id="DS235357">
    <property type="protein sequence ID" value="EEB15174.1"/>
    <property type="molecule type" value="Genomic_DNA"/>
</dbReference>
<dbReference type="Proteomes" id="UP000009046">
    <property type="component" value="Unassembled WGS sequence"/>
</dbReference>
<gene>
    <name evidence="3" type="primary">8232007</name>
    <name evidence="2" type="ORF">Phum_PHUM353020</name>
</gene>
<dbReference type="KEGG" id="phu:Phum_PHUM353020"/>
<organism>
    <name type="scientific">Pediculus humanus subsp. corporis</name>
    <name type="common">Body louse</name>
    <dbReference type="NCBI Taxonomy" id="121224"/>
    <lineage>
        <taxon>Eukaryota</taxon>
        <taxon>Metazoa</taxon>
        <taxon>Ecdysozoa</taxon>
        <taxon>Arthropoda</taxon>
        <taxon>Hexapoda</taxon>
        <taxon>Insecta</taxon>
        <taxon>Pterygota</taxon>
        <taxon>Neoptera</taxon>
        <taxon>Paraneoptera</taxon>
        <taxon>Psocodea</taxon>
        <taxon>Troctomorpha</taxon>
        <taxon>Phthiraptera</taxon>
        <taxon>Anoplura</taxon>
        <taxon>Pediculidae</taxon>
        <taxon>Pediculus</taxon>
    </lineage>
</organism>
<feature type="compositionally biased region" description="Acidic residues" evidence="1">
    <location>
        <begin position="29"/>
        <end position="48"/>
    </location>
</feature>
<protein>
    <submittedName>
        <fullName evidence="2 3">Uncharacterized protein</fullName>
    </submittedName>
</protein>
<dbReference type="AlphaFoldDB" id="E0VP68"/>
<accession>E0VP68</accession>
<evidence type="ECO:0000313" key="2">
    <source>
        <dbReference type="EMBL" id="EEB15174.1"/>
    </source>
</evidence>
<evidence type="ECO:0000256" key="1">
    <source>
        <dbReference type="SAM" id="MobiDB-lite"/>
    </source>
</evidence>
<name>E0VP68_PEDHC</name>
<dbReference type="VEuPathDB" id="VectorBase:PHUM353020"/>
<reference evidence="3" key="3">
    <citation type="submission" date="2021-02" db="UniProtKB">
        <authorList>
            <consortium name="EnsemblMetazoa"/>
        </authorList>
    </citation>
    <scope>IDENTIFICATION</scope>
    <source>
        <strain evidence="3">USDA</strain>
    </source>
</reference>
<dbReference type="RefSeq" id="XP_002427912.1">
    <property type="nucleotide sequence ID" value="XM_002427867.1"/>
</dbReference>
<reference evidence="2" key="1">
    <citation type="submission" date="2007-04" db="EMBL/GenBank/DDBJ databases">
        <title>Annotation of Pediculus humanus corporis strain USDA.</title>
        <authorList>
            <person name="Kirkness E."/>
            <person name="Hannick L."/>
            <person name="Hass B."/>
            <person name="Bruggner R."/>
            <person name="Lawson D."/>
            <person name="Bidwell S."/>
            <person name="Joardar V."/>
            <person name="Caler E."/>
            <person name="Walenz B."/>
            <person name="Inman J."/>
            <person name="Schobel S."/>
            <person name="Galinsky K."/>
            <person name="Amedeo P."/>
            <person name="Strausberg R."/>
        </authorList>
    </citation>
    <scope>NUCLEOTIDE SEQUENCE</scope>
    <source>
        <strain evidence="2">USDA</strain>
    </source>
</reference>